<evidence type="ECO:0000256" key="6">
    <source>
        <dbReference type="ARBA" id="ARBA00022723"/>
    </source>
</evidence>
<evidence type="ECO:0000256" key="3">
    <source>
        <dbReference type="ARBA" id="ARBA00004406"/>
    </source>
</evidence>
<keyword evidence="10 13" id="KW-0408">Iron</keyword>
<reference evidence="15" key="1">
    <citation type="journal article" date="2023" name="Insect Mol. Biol.">
        <title>Genome sequencing provides insights into the evolution of gene families encoding plant cell wall-degrading enzymes in longhorned beetles.</title>
        <authorList>
            <person name="Shin N.R."/>
            <person name="Okamura Y."/>
            <person name="Kirsch R."/>
            <person name="Pauchet Y."/>
        </authorList>
    </citation>
    <scope>NUCLEOTIDE SEQUENCE</scope>
    <source>
        <strain evidence="15">AMC_N1</strain>
    </source>
</reference>
<dbReference type="AlphaFoldDB" id="A0AAV8X3Q3"/>
<keyword evidence="8" id="KW-0492">Microsome</keyword>
<keyword evidence="7" id="KW-0256">Endoplasmic reticulum</keyword>
<evidence type="ECO:0000256" key="2">
    <source>
        <dbReference type="ARBA" id="ARBA00004174"/>
    </source>
</evidence>
<dbReference type="Gene3D" id="1.10.630.10">
    <property type="entry name" value="Cytochrome P450"/>
    <property type="match status" value="1"/>
</dbReference>
<accession>A0AAV8X3Q3</accession>
<evidence type="ECO:0000256" key="12">
    <source>
        <dbReference type="ARBA" id="ARBA00023136"/>
    </source>
</evidence>
<comment type="similarity">
    <text evidence="4 14">Belongs to the cytochrome P450 family.</text>
</comment>
<dbReference type="SUPFAM" id="SSF48264">
    <property type="entry name" value="Cytochrome P450"/>
    <property type="match status" value="1"/>
</dbReference>
<organism evidence="15 16">
    <name type="scientific">Aromia moschata</name>
    <dbReference type="NCBI Taxonomy" id="1265417"/>
    <lineage>
        <taxon>Eukaryota</taxon>
        <taxon>Metazoa</taxon>
        <taxon>Ecdysozoa</taxon>
        <taxon>Arthropoda</taxon>
        <taxon>Hexapoda</taxon>
        <taxon>Insecta</taxon>
        <taxon>Pterygota</taxon>
        <taxon>Neoptera</taxon>
        <taxon>Endopterygota</taxon>
        <taxon>Coleoptera</taxon>
        <taxon>Polyphaga</taxon>
        <taxon>Cucujiformia</taxon>
        <taxon>Chrysomeloidea</taxon>
        <taxon>Cerambycidae</taxon>
        <taxon>Cerambycinae</taxon>
        <taxon>Callichromatini</taxon>
        <taxon>Aromia</taxon>
    </lineage>
</organism>
<keyword evidence="6 13" id="KW-0479">Metal-binding</keyword>
<dbReference type="InterPro" id="IPR036396">
    <property type="entry name" value="Cyt_P450_sf"/>
</dbReference>
<name>A0AAV8X3Q3_9CUCU</name>
<gene>
    <name evidence="15" type="ORF">NQ318_003169</name>
</gene>
<evidence type="ECO:0000256" key="10">
    <source>
        <dbReference type="ARBA" id="ARBA00023004"/>
    </source>
</evidence>
<protein>
    <recommendedName>
        <fullName evidence="17">Cytochrome P450</fullName>
    </recommendedName>
</protein>
<dbReference type="PRINTS" id="PR00385">
    <property type="entry name" value="P450"/>
</dbReference>
<dbReference type="GO" id="GO:0004497">
    <property type="term" value="F:monooxygenase activity"/>
    <property type="evidence" value="ECO:0007669"/>
    <property type="project" value="UniProtKB-KW"/>
</dbReference>
<evidence type="ECO:0000256" key="4">
    <source>
        <dbReference type="ARBA" id="ARBA00010617"/>
    </source>
</evidence>
<feature type="binding site" description="axial binding residue" evidence="13">
    <location>
        <position position="300"/>
    </location>
    <ligand>
        <name>heme</name>
        <dbReference type="ChEBI" id="CHEBI:30413"/>
    </ligand>
    <ligandPart>
        <name>Fe</name>
        <dbReference type="ChEBI" id="CHEBI:18248"/>
    </ligandPart>
</feature>
<dbReference type="Pfam" id="PF00067">
    <property type="entry name" value="p450"/>
    <property type="match status" value="1"/>
</dbReference>
<dbReference type="GO" id="GO:0020037">
    <property type="term" value="F:heme binding"/>
    <property type="evidence" value="ECO:0007669"/>
    <property type="project" value="InterPro"/>
</dbReference>
<dbReference type="FunFam" id="1.10.630.10:FF:000182">
    <property type="entry name" value="Cytochrome P450 3A4"/>
    <property type="match status" value="1"/>
</dbReference>
<evidence type="ECO:0000256" key="13">
    <source>
        <dbReference type="PIRSR" id="PIRSR602401-1"/>
    </source>
</evidence>
<dbReference type="PANTHER" id="PTHR24292:SF100">
    <property type="entry name" value="CYTOCHROME P450 6A16, ISOFORM B-RELATED"/>
    <property type="match status" value="1"/>
</dbReference>
<evidence type="ECO:0000256" key="14">
    <source>
        <dbReference type="RuleBase" id="RU000461"/>
    </source>
</evidence>
<evidence type="ECO:0000256" key="11">
    <source>
        <dbReference type="ARBA" id="ARBA00023033"/>
    </source>
</evidence>
<comment type="caution">
    <text evidence="15">The sequence shown here is derived from an EMBL/GenBank/DDBJ whole genome shotgun (WGS) entry which is preliminary data.</text>
</comment>
<comment type="subcellular location">
    <subcellularLocation>
        <location evidence="3">Endoplasmic reticulum membrane</location>
        <topology evidence="3">Peripheral membrane protein</topology>
    </subcellularLocation>
    <subcellularLocation>
        <location evidence="2">Microsome membrane</location>
        <topology evidence="2">Peripheral membrane protein</topology>
    </subcellularLocation>
</comment>
<dbReference type="PROSITE" id="PS00086">
    <property type="entry name" value="CYTOCHROME_P450"/>
    <property type="match status" value="1"/>
</dbReference>
<dbReference type="PANTHER" id="PTHR24292">
    <property type="entry name" value="CYTOCHROME P450"/>
    <property type="match status" value="1"/>
</dbReference>
<evidence type="ECO:0000256" key="7">
    <source>
        <dbReference type="ARBA" id="ARBA00022824"/>
    </source>
</evidence>
<evidence type="ECO:0008006" key="17">
    <source>
        <dbReference type="Google" id="ProtNLM"/>
    </source>
</evidence>
<keyword evidence="5 13" id="KW-0349">Heme</keyword>
<dbReference type="Proteomes" id="UP001162162">
    <property type="component" value="Unassembled WGS sequence"/>
</dbReference>
<comment type="cofactor">
    <cofactor evidence="1 13">
        <name>heme</name>
        <dbReference type="ChEBI" id="CHEBI:30413"/>
    </cofactor>
</comment>
<keyword evidence="16" id="KW-1185">Reference proteome</keyword>
<evidence type="ECO:0000256" key="1">
    <source>
        <dbReference type="ARBA" id="ARBA00001971"/>
    </source>
</evidence>
<dbReference type="InterPro" id="IPR002401">
    <property type="entry name" value="Cyt_P450_E_grp-I"/>
</dbReference>
<dbReference type="GO" id="GO:0016705">
    <property type="term" value="F:oxidoreductase activity, acting on paired donors, with incorporation or reduction of molecular oxygen"/>
    <property type="evidence" value="ECO:0007669"/>
    <property type="project" value="InterPro"/>
</dbReference>
<dbReference type="PRINTS" id="PR00463">
    <property type="entry name" value="EP450I"/>
</dbReference>
<evidence type="ECO:0000256" key="5">
    <source>
        <dbReference type="ARBA" id="ARBA00022617"/>
    </source>
</evidence>
<evidence type="ECO:0000256" key="9">
    <source>
        <dbReference type="ARBA" id="ARBA00023002"/>
    </source>
</evidence>
<evidence type="ECO:0000313" key="15">
    <source>
        <dbReference type="EMBL" id="KAJ8933141.1"/>
    </source>
</evidence>
<evidence type="ECO:0000313" key="16">
    <source>
        <dbReference type="Proteomes" id="UP001162162"/>
    </source>
</evidence>
<dbReference type="InterPro" id="IPR001128">
    <property type="entry name" value="Cyt_P450"/>
</dbReference>
<dbReference type="InterPro" id="IPR050476">
    <property type="entry name" value="Insect_CytP450_Detox"/>
</dbReference>
<dbReference type="GO" id="GO:0005789">
    <property type="term" value="C:endoplasmic reticulum membrane"/>
    <property type="evidence" value="ECO:0007669"/>
    <property type="project" value="UniProtKB-SubCell"/>
</dbReference>
<dbReference type="EMBL" id="JAPWTK010001288">
    <property type="protein sequence ID" value="KAJ8933141.1"/>
    <property type="molecule type" value="Genomic_DNA"/>
</dbReference>
<dbReference type="InterPro" id="IPR017972">
    <property type="entry name" value="Cyt_P450_CS"/>
</dbReference>
<keyword evidence="11 14" id="KW-0503">Monooxygenase</keyword>
<evidence type="ECO:0000256" key="8">
    <source>
        <dbReference type="ARBA" id="ARBA00022848"/>
    </source>
</evidence>
<keyword evidence="12" id="KW-0472">Membrane</keyword>
<proteinExistence type="inferred from homology"/>
<keyword evidence="9 14" id="KW-0560">Oxidoreductase</keyword>
<dbReference type="CDD" id="cd11056">
    <property type="entry name" value="CYP6-like"/>
    <property type="match status" value="1"/>
</dbReference>
<sequence length="355" mass="41039">MYTSKTRTLDLKIKLKFWKIILIKLRTYENVHTRCFSTDVIGSCAFGLECNSFKDPDSPFRTYGKRVFVSTNFDILNFPNLAKTLGVCLTPSPVSNFFYKLAEDTVEYREKNKVVRNDFVQLLLELKNNNEGNASNDQPGDGTSLTMDELAAQCFIFFLAGFETSSTTMTFTLFELATHPDIQDKVREEIESVLARHEDKMTYDSLSELKYMKQVIDEALRKYPPVPFVNRQCVKDYKLPGEDVIVEKGTSVFIPIKGIHYDEEYYENPEVFDPERFTEENKRRRHKFTHLPFGEGPRICIGERFGIMQVKVGLTSILRKFRVKVNKKTKVPLKMDPDSFISSTLGSIWLDVEKL</sequence>
<dbReference type="GO" id="GO:0005506">
    <property type="term" value="F:iron ion binding"/>
    <property type="evidence" value="ECO:0007669"/>
    <property type="project" value="InterPro"/>
</dbReference>